<organism evidence="1 2">
    <name type="scientific">Plasmodium coatneyi</name>
    <dbReference type="NCBI Taxonomy" id="208452"/>
    <lineage>
        <taxon>Eukaryota</taxon>
        <taxon>Sar</taxon>
        <taxon>Alveolata</taxon>
        <taxon>Apicomplexa</taxon>
        <taxon>Aconoidasida</taxon>
        <taxon>Haemosporida</taxon>
        <taxon>Plasmodiidae</taxon>
        <taxon>Plasmodium</taxon>
    </lineage>
</organism>
<accession>A0A1B1DXA2</accession>
<proteinExistence type="predicted"/>
<dbReference type="Pfam" id="PF05795">
    <property type="entry name" value="Plasmodium_Vir"/>
    <property type="match status" value="2"/>
</dbReference>
<protein>
    <submittedName>
        <fullName evidence="1">KIR protein</fullName>
    </submittedName>
</protein>
<evidence type="ECO:0000313" key="2">
    <source>
        <dbReference type="Proteomes" id="UP000092716"/>
    </source>
</evidence>
<keyword evidence="2" id="KW-1185">Reference proteome</keyword>
<dbReference type="VEuPathDB" id="PlasmoDB:PCOAH_00018430"/>
<reference evidence="2" key="1">
    <citation type="submission" date="2016-06" db="EMBL/GenBank/DDBJ databases">
        <title>First high quality genome sequence of Plasmodium coatneyi using continuous long reads from single molecule, real-time sequencing.</title>
        <authorList>
            <person name="Chien J.-T."/>
            <person name="Pakala S.B."/>
            <person name="Geraldo J.A."/>
            <person name="Lapp S.A."/>
            <person name="Barnwell J.W."/>
            <person name="Kissinger J.C."/>
            <person name="Galinski M.R."/>
            <person name="Humphrey J.C."/>
        </authorList>
    </citation>
    <scope>NUCLEOTIDE SEQUENCE [LARGE SCALE GENOMIC DNA]</scope>
    <source>
        <strain evidence="2">Hackeri</strain>
    </source>
</reference>
<dbReference type="RefSeq" id="XP_019914108.1">
    <property type="nucleotide sequence ID" value="XM_020058652.1"/>
</dbReference>
<sequence>MRIVGSCCYALNMRVSDDIMYKERCNLLYYWLGEKMREQLQDSQFKQAISVLYNILQNPEHGWNCTDIYRDISWDVFERKKKIFDYEYNKKVLTEKSNCSAYLSNSKYDQCREDAEEAYDWFCKHCGDMTNDSYCKKFIQNYGKGMPCKQEKLKKLPQLTCVSAPAAAKPRTLAEKDPLDELDSRKIYNRLDQYQQKQCAQTDFAQEIRNILNGANLLGETIVKEIINTLCYISRDVEDDDSENDQDNTFFYYWMGEKLSTILGDAKFKEVMNKCKSEVESNMNKYNCDFVDTPNSINVFEAFKTVYDYYYDRNCMERTLGTGHEDCADPYYKYLLRAQDAYRIMEAECTGSNSSKWCEKFGSSYGECKSGKKVNEECRVKSISGKSCIDDSEAETSTFLAPKETSSGTSSEGSNITPAISAAGLALVGLPMATFFLYKYNLLPDWFHNTFKGERRNIISRRSIERNTDVLTDDTSTEYSADSATAGSTVDSILDDSTLYSAPITITPKRRSNRKELRNIRYGSM</sequence>
<dbReference type="InterPro" id="IPR008780">
    <property type="entry name" value="Plasmodium_Vir"/>
</dbReference>
<dbReference type="AlphaFoldDB" id="A0A1B1DXA2"/>
<dbReference type="Proteomes" id="UP000092716">
    <property type="component" value="Chromosome 7"/>
</dbReference>
<dbReference type="KEGG" id="pcot:PCOAH_00018430"/>
<gene>
    <name evidence="1" type="ORF">PCOAH_00018430</name>
</gene>
<dbReference type="EMBL" id="CP016245">
    <property type="protein sequence ID" value="ANQ07413.1"/>
    <property type="molecule type" value="Genomic_DNA"/>
</dbReference>
<name>A0A1B1DXA2_9APIC</name>
<dbReference type="GeneID" id="30908569"/>
<evidence type="ECO:0000313" key="1">
    <source>
        <dbReference type="EMBL" id="ANQ07413.1"/>
    </source>
</evidence>